<dbReference type="InterPro" id="IPR003245">
    <property type="entry name" value="Phytocyanin_dom"/>
</dbReference>
<dbReference type="EnsemblPlants" id="OB02G18570.1">
    <property type="protein sequence ID" value="OB02G18570.1"/>
    <property type="gene ID" value="OB02G18570"/>
</dbReference>
<evidence type="ECO:0000313" key="4">
    <source>
        <dbReference type="EnsemblPlants" id="OB02G18570.1"/>
    </source>
</evidence>
<dbReference type="STRING" id="4533.J3LB40"/>
<dbReference type="Gene3D" id="2.60.40.420">
    <property type="entry name" value="Cupredoxins - blue copper proteins"/>
    <property type="match status" value="1"/>
</dbReference>
<proteinExistence type="predicted"/>
<dbReference type="InterPro" id="IPR039391">
    <property type="entry name" value="Phytocyanin-like"/>
</dbReference>
<accession>J3LB40</accession>
<dbReference type="HOGENOM" id="CLU_058719_1_3_1"/>
<dbReference type="PROSITE" id="PS51485">
    <property type="entry name" value="PHYTOCYANIN"/>
    <property type="match status" value="1"/>
</dbReference>
<dbReference type="eggNOG" id="ENOG502S4F1">
    <property type="taxonomic scope" value="Eukaryota"/>
</dbReference>
<dbReference type="GeneID" id="102712145"/>
<dbReference type="InterPro" id="IPR008972">
    <property type="entry name" value="Cupredoxin"/>
</dbReference>
<dbReference type="SUPFAM" id="SSF49503">
    <property type="entry name" value="Cupredoxins"/>
    <property type="match status" value="1"/>
</dbReference>
<keyword evidence="2" id="KW-0732">Signal</keyword>
<evidence type="ECO:0000259" key="3">
    <source>
        <dbReference type="PROSITE" id="PS51485"/>
    </source>
</evidence>
<name>J3LB40_ORYBR</name>
<dbReference type="OMA" id="VYWASIN"/>
<dbReference type="PANTHER" id="PTHR33021">
    <property type="entry name" value="BLUE COPPER PROTEIN"/>
    <property type="match status" value="1"/>
</dbReference>
<feature type="chain" id="PRO_5003772538" description="Phytocyanin domain-containing protein" evidence="2">
    <location>
        <begin position="23"/>
        <end position="195"/>
    </location>
</feature>
<organism evidence="4">
    <name type="scientific">Oryza brachyantha</name>
    <name type="common">malo sina</name>
    <dbReference type="NCBI Taxonomy" id="4533"/>
    <lineage>
        <taxon>Eukaryota</taxon>
        <taxon>Viridiplantae</taxon>
        <taxon>Streptophyta</taxon>
        <taxon>Embryophyta</taxon>
        <taxon>Tracheophyta</taxon>
        <taxon>Spermatophyta</taxon>
        <taxon>Magnoliopsida</taxon>
        <taxon>Liliopsida</taxon>
        <taxon>Poales</taxon>
        <taxon>Poaceae</taxon>
        <taxon>BOP clade</taxon>
        <taxon>Oryzoideae</taxon>
        <taxon>Oryzeae</taxon>
        <taxon>Oryzinae</taxon>
        <taxon>Oryza</taxon>
    </lineage>
</organism>
<dbReference type="GO" id="GO:0005886">
    <property type="term" value="C:plasma membrane"/>
    <property type="evidence" value="ECO:0007669"/>
    <property type="project" value="TreeGrafter"/>
</dbReference>
<feature type="signal peptide" evidence="2">
    <location>
        <begin position="1"/>
        <end position="22"/>
    </location>
</feature>
<dbReference type="OrthoDB" id="1933543at2759"/>
<dbReference type="Pfam" id="PF02298">
    <property type="entry name" value="Cu_bind_like"/>
    <property type="match status" value="1"/>
</dbReference>
<dbReference type="Gramene" id="OB02G18570.1">
    <property type="protein sequence ID" value="OB02G18570.1"/>
    <property type="gene ID" value="OB02G18570"/>
</dbReference>
<feature type="domain" description="Phytocyanin" evidence="3">
    <location>
        <begin position="31"/>
        <end position="139"/>
    </location>
</feature>
<dbReference type="AlphaFoldDB" id="J3LB40"/>
<protein>
    <recommendedName>
        <fullName evidence="3">Phytocyanin domain-containing protein</fullName>
    </recommendedName>
</protein>
<dbReference type="KEGG" id="obr:102712145"/>
<dbReference type="PANTHER" id="PTHR33021:SF234">
    <property type="entry name" value="EARLY NODULIN-LIKE PROTEIN 7"/>
    <property type="match status" value="1"/>
</dbReference>
<evidence type="ECO:0000256" key="1">
    <source>
        <dbReference type="SAM" id="MobiDB-lite"/>
    </source>
</evidence>
<sequence length="195" mass="19988">MAASSSRLLLLVSVVALAAAAAYPAAAGKGRRYQVGGTGGWVVPPPEEKEAYYVRWASSVAVYVDDSIEFVYRNDSAIKVTKAGYYHCNETAGIDSGDVPAPADGVRVFHLYAPGLAYFASADLDHCNKGQRLMVNVLAADQPPAPPAQGPSSAVAPPLSPSPEPSTDYSGADGAAGSAFAAAAMMAPIIMAALV</sequence>
<feature type="region of interest" description="Disordered" evidence="1">
    <location>
        <begin position="141"/>
        <end position="171"/>
    </location>
</feature>
<dbReference type="GO" id="GO:0009055">
    <property type="term" value="F:electron transfer activity"/>
    <property type="evidence" value="ECO:0007669"/>
    <property type="project" value="InterPro"/>
</dbReference>
<evidence type="ECO:0000256" key="2">
    <source>
        <dbReference type="SAM" id="SignalP"/>
    </source>
</evidence>
<reference evidence="4" key="1">
    <citation type="submission" date="2013-04" db="UniProtKB">
        <authorList>
            <consortium name="EnsemblPlants"/>
        </authorList>
    </citation>
    <scope>IDENTIFICATION</scope>
</reference>
<dbReference type="Proteomes" id="UP000006038">
    <property type="component" value="Unassembled WGS sequence"/>
</dbReference>
<keyword evidence="5" id="KW-1185">Reference proteome</keyword>
<evidence type="ECO:0000313" key="5">
    <source>
        <dbReference type="Proteomes" id="UP000006038"/>
    </source>
</evidence>